<keyword evidence="3" id="KW-1185">Reference proteome</keyword>
<organism evidence="2 3">
    <name type="scientific">Gossypium australe</name>
    <dbReference type="NCBI Taxonomy" id="47621"/>
    <lineage>
        <taxon>Eukaryota</taxon>
        <taxon>Viridiplantae</taxon>
        <taxon>Streptophyta</taxon>
        <taxon>Embryophyta</taxon>
        <taxon>Tracheophyta</taxon>
        <taxon>Spermatophyta</taxon>
        <taxon>Magnoliopsida</taxon>
        <taxon>eudicotyledons</taxon>
        <taxon>Gunneridae</taxon>
        <taxon>Pentapetalae</taxon>
        <taxon>rosids</taxon>
        <taxon>malvids</taxon>
        <taxon>Malvales</taxon>
        <taxon>Malvaceae</taxon>
        <taxon>Malvoideae</taxon>
        <taxon>Gossypium</taxon>
    </lineage>
</organism>
<gene>
    <name evidence="2" type="ORF">EPI10_021122</name>
</gene>
<dbReference type="OrthoDB" id="1719899at2759"/>
<dbReference type="AlphaFoldDB" id="A0A5B6WHK6"/>
<dbReference type="PANTHER" id="PTHR35046">
    <property type="entry name" value="ZINC KNUCKLE (CCHC-TYPE) FAMILY PROTEIN"/>
    <property type="match status" value="1"/>
</dbReference>
<feature type="region of interest" description="Disordered" evidence="1">
    <location>
        <begin position="206"/>
        <end position="251"/>
    </location>
</feature>
<evidence type="ECO:0000313" key="2">
    <source>
        <dbReference type="EMBL" id="KAA3480706.1"/>
    </source>
</evidence>
<dbReference type="Proteomes" id="UP000325315">
    <property type="component" value="Unassembled WGS sequence"/>
</dbReference>
<proteinExistence type="predicted"/>
<protein>
    <submittedName>
        <fullName evidence="2">Mutant gag-pol polyprotein</fullName>
    </submittedName>
</protein>
<dbReference type="EMBL" id="SMMG02000003">
    <property type="protein sequence ID" value="KAA3480706.1"/>
    <property type="molecule type" value="Genomic_DNA"/>
</dbReference>
<sequence length="251" mass="29229">MCRILIFKPSCEKWNVYSIESLSLYKKRSTKSRREANAKGLLKVDGENKERDRVDDDLKNIKMAIPPFQGKSNPKAYLEWEKKIELVFECYNYSESKKVKLVAIDFSDYTMIWWDQLTTSRRWNGKRPINTWAKMKADYYKEMEVAMRADLQEDREVTMARFLAGLNCEIANIVKLQNYMEIVDMVHMAIKVEKQLKRKGVVRGYTTPNAPKWNQGPNKNASANEAKEPMMPAKTTKPLAKTRKGKAIDNN</sequence>
<comment type="caution">
    <text evidence="2">The sequence shown here is derived from an EMBL/GenBank/DDBJ whole genome shotgun (WGS) entry which is preliminary data.</text>
</comment>
<evidence type="ECO:0000256" key="1">
    <source>
        <dbReference type="SAM" id="MobiDB-lite"/>
    </source>
</evidence>
<dbReference type="PANTHER" id="PTHR35046:SF9">
    <property type="entry name" value="RNA-DIRECTED DNA POLYMERASE"/>
    <property type="match status" value="1"/>
</dbReference>
<evidence type="ECO:0000313" key="3">
    <source>
        <dbReference type="Proteomes" id="UP000325315"/>
    </source>
</evidence>
<reference evidence="3" key="1">
    <citation type="journal article" date="2019" name="Plant Biotechnol. J.">
        <title>Genome sequencing of the Australian wild diploid species Gossypium australe highlights disease resistance and delayed gland morphogenesis.</title>
        <authorList>
            <person name="Cai Y."/>
            <person name="Cai X."/>
            <person name="Wang Q."/>
            <person name="Wang P."/>
            <person name="Zhang Y."/>
            <person name="Cai C."/>
            <person name="Xu Y."/>
            <person name="Wang K."/>
            <person name="Zhou Z."/>
            <person name="Wang C."/>
            <person name="Geng S."/>
            <person name="Li B."/>
            <person name="Dong Q."/>
            <person name="Hou Y."/>
            <person name="Wang H."/>
            <person name="Ai P."/>
            <person name="Liu Z."/>
            <person name="Yi F."/>
            <person name="Sun M."/>
            <person name="An G."/>
            <person name="Cheng J."/>
            <person name="Zhang Y."/>
            <person name="Shi Q."/>
            <person name="Xie Y."/>
            <person name="Shi X."/>
            <person name="Chang Y."/>
            <person name="Huang F."/>
            <person name="Chen Y."/>
            <person name="Hong S."/>
            <person name="Mi L."/>
            <person name="Sun Q."/>
            <person name="Zhang L."/>
            <person name="Zhou B."/>
            <person name="Peng R."/>
            <person name="Zhang X."/>
            <person name="Liu F."/>
        </authorList>
    </citation>
    <scope>NUCLEOTIDE SEQUENCE [LARGE SCALE GENOMIC DNA]</scope>
    <source>
        <strain evidence="3">cv. PA1801</strain>
    </source>
</reference>
<name>A0A5B6WHK6_9ROSI</name>
<accession>A0A5B6WHK6</accession>